<dbReference type="Pfam" id="PF15287">
    <property type="entry name" value="KRBA1"/>
    <property type="match status" value="4"/>
</dbReference>
<proteinExistence type="predicted"/>
<feature type="compositionally biased region" description="Basic residues" evidence="1">
    <location>
        <begin position="1048"/>
        <end position="1065"/>
    </location>
</feature>
<feature type="region of interest" description="Disordered" evidence="1">
    <location>
        <begin position="1048"/>
        <end position="1113"/>
    </location>
</feature>
<reference evidence="3" key="1">
    <citation type="journal article" date="2019" name="IScience">
        <title>Narwhal Genome Reveals Long-Term Low Genetic Diversity despite Current Large Abundance Size.</title>
        <authorList>
            <person name="Westbury M.V."/>
            <person name="Petersen B."/>
            <person name="Garde E."/>
            <person name="Heide-Jorgensen M.P."/>
            <person name="Lorenzen E.D."/>
        </authorList>
    </citation>
    <scope>NUCLEOTIDE SEQUENCE [LARGE SCALE GENOMIC DNA]</scope>
</reference>
<name>A0A4U1FMH1_MONMO</name>
<feature type="region of interest" description="Disordered" evidence="1">
    <location>
        <begin position="240"/>
        <end position="269"/>
    </location>
</feature>
<dbReference type="PANTHER" id="PTHR22740:SF3">
    <property type="entry name" value="PROTEIN KRBA1"/>
    <property type="match status" value="1"/>
</dbReference>
<protein>
    <submittedName>
        <fullName evidence="2">Uncharacterized protein</fullName>
    </submittedName>
</protein>
<evidence type="ECO:0000256" key="1">
    <source>
        <dbReference type="SAM" id="MobiDB-lite"/>
    </source>
</evidence>
<feature type="region of interest" description="Disordered" evidence="1">
    <location>
        <begin position="689"/>
        <end position="724"/>
    </location>
</feature>
<feature type="compositionally biased region" description="Low complexity" evidence="1">
    <location>
        <begin position="523"/>
        <end position="536"/>
    </location>
</feature>
<evidence type="ECO:0000313" key="2">
    <source>
        <dbReference type="EMBL" id="TKC51282.1"/>
    </source>
</evidence>
<feature type="compositionally biased region" description="Low complexity" evidence="1">
    <location>
        <begin position="1101"/>
        <end position="1113"/>
    </location>
</feature>
<comment type="caution">
    <text evidence="2">The sequence shown here is derived from an EMBL/GenBank/DDBJ whole genome shotgun (WGS) entry which is preliminary data.</text>
</comment>
<feature type="compositionally biased region" description="Low complexity" evidence="1">
    <location>
        <begin position="244"/>
        <end position="263"/>
    </location>
</feature>
<accession>A0A4U1FMH1</accession>
<feature type="region of interest" description="Disordered" evidence="1">
    <location>
        <begin position="743"/>
        <end position="770"/>
    </location>
</feature>
<dbReference type="Proteomes" id="UP000308365">
    <property type="component" value="Unassembled WGS sequence"/>
</dbReference>
<dbReference type="SMART" id="SM01258">
    <property type="entry name" value="KRBA1"/>
    <property type="match status" value="4"/>
</dbReference>
<evidence type="ECO:0000313" key="3">
    <source>
        <dbReference type="Proteomes" id="UP000308365"/>
    </source>
</evidence>
<dbReference type="AlphaFoldDB" id="A0A4U1FMH1"/>
<feature type="region of interest" description="Disordered" evidence="1">
    <location>
        <begin position="1190"/>
        <end position="1238"/>
    </location>
</feature>
<organism evidence="2 3">
    <name type="scientific">Monodon monoceros</name>
    <name type="common">Narwhal</name>
    <name type="synonym">Ceratodon monodon</name>
    <dbReference type="NCBI Taxonomy" id="40151"/>
    <lineage>
        <taxon>Eukaryota</taxon>
        <taxon>Metazoa</taxon>
        <taxon>Chordata</taxon>
        <taxon>Craniata</taxon>
        <taxon>Vertebrata</taxon>
        <taxon>Euteleostomi</taxon>
        <taxon>Mammalia</taxon>
        <taxon>Eutheria</taxon>
        <taxon>Laurasiatheria</taxon>
        <taxon>Artiodactyla</taxon>
        <taxon>Whippomorpha</taxon>
        <taxon>Cetacea</taxon>
        <taxon>Odontoceti</taxon>
        <taxon>Monodontidae</taxon>
        <taxon>Monodon</taxon>
    </lineage>
</organism>
<dbReference type="EMBL" id="RWIC01000055">
    <property type="protein sequence ID" value="TKC51282.1"/>
    <property type="molecule type" value="Genomic_DNA"/>
</dbReference>
<feature type="non-terminal residue" evidence="2">
    <location>
        <position position="1"/>
    </location>
</feature>
<gene>
    <name evidence="2" type="ORF">EI555_000203</name>
</gene>
<dbReference type="InterPro" id="IPR029317">
    <property type="entry name" value="KRBA1_rpt"/>
</dbReference>
<dbReference type="PANTHER" id="PTHR22740">
    <property type="entry name" value="PROTEIN KRBA1"/>
    <property type="match status" value="1"/>
</dbReference>
<feature type="region of interest" description="Disordered" evidence="1">
    <location>
        <begin position="422"/>
        <end position="565"/>
    </location>
</feature>
<sequence>LKHRMAATQGAKEDPGKVLLGKGLDYSYNTDKFCMTTLVPLASVSFQFNDKKHKGIRKPYPIGTAFLMATSDNLLSHRASVECCVTGASQPPAKGIGFDNHTRLGKMPFRIIQYRLPPNVQSLVQGLVSVGTVELLPLSAFLCPSEPGGAVGGRGCAADGQDPPRGGGPLGGAPQHSLHLSALVQLVKEIPEFLFGEVSPESGGASLDGEGASPEAAAVMADTCPLRGLLGCLPDTPVGRPGLAAMPSGSSSRSPPRARGQGSPLPIRSGAGAREAFLSLLQQKLLTCQGLWRRKAQEPPARSLALLPVAPAGGRATGIRREGPRVQGCPEHAGLAGAAGTSPGNSPLQGLINCLKEILEPGPQHPERPLRLLPPARSLGASQLTGAELRPGSPPWAVKTETASGACPLQSLLNCLKEIPEARDKQPSPSGARDPWLQEDPGAWKRNSGGPRPLQTPPPGPGPGAGSVLPAVKVEDGWAQGPPEPTSCQLSKRTHGPSAAGSPGDNGGTAWVQVPSWGSAARGSQGTSTSFSSSSSIDGDLDFQSPEGSQGHRPGKGPSSDQPRLRALGFHRKPRGKLPAPGPGELPQRDACTWAAAHLTLLLGRAQGAMEGGAQELDGGHGRILRLLEGSPAAFQSSWRPAPGTALGAASPEAGLRGETCEPAHLGQRGGDVPPRSLRLASPQALASGTIPACDQQGPKDPGAARPGPWRWLPDGPATKPSPLHCLENSLKGILPGGPLRFTCLADPVPGPSPSPSSSSSSSEGEDPRLEPELWQPLLQGTAFPAARALALLPHALAALVLAAALVKAGEEARPGTTVVSVQVSLGSPEKGEKQKRRWEAGPIRPGEKCAWRAWARLAPWAAPEEVVSKYPRSEWLWENDVYPHPKCSVLFLRGQLWIPALPLSWRKGRGLGPASLLGQPVGPRPGIRQLVKGPGAWGTETEAQVLQPGPTRGPFPEIRLGLPPEPPSLGLCRAPPRGHRAPAGHELRGLGAALSEKLDRLAGTLAGLAQEVAAVRTQVDRLGRRPWGPGTKGLLWGPRWTGGPAHRHPPYWKHKGPRRPRPKVLRGQAEGCRAGDSSGLAGGRPRLVPQLPPDVPLAEASGPSSGPLSSACGSPAVLTTCHPLELPESYWSPPPPLLPAAPPLQVAASAGAEPRAAAAAPPRTLKWPKDPSSLLAGLQRALEGELWGGEHRDPGWGPPSRRLNGLHPSEDAPPLASSGGRPPPSAPCSRTFPVSGL</sequence>
<feature type="compositionally biased region" description="Low complexity" evidence="1">
    <location>
        <begin position="1153"/>
        <end position="1163"/>
    </location>
</feature>
<feature type="region of interest" description="Disordered" evidence="1">
    <location>
        <begin position="1153"/>
        <end position="1172"/>
    </location>
</feature>
<dbReference type="InterPro" id="IPR040095">
    <property type="entry name" value="KRBA1"/>
</dbReference>
<feature type="region of interest" description="Disordered" evidence="1">
    <location>
        <begin position="153"/>
        <end position="174"/>
    </location>
</feature>